<proteinExistence type="predicted"/>
<feature type="region of interest" description="Disordered" evidence="1">
    <location>
        <begin position="41"/>
        <end position="67"/>
    </location>
</feature>
<evidence type="ECO:0000313" key="3">
    <source>
        <dbReference type="Proteomes" id="UP001215280"/>
    </source>
</evidence>
<feature type="region of interest" description="Disordered" evidence="1">
    <location>
        <begin position="1"/>
        <end position="26"/>
    </location>
</feature>
<feature type="compositionally biased region" description="Polar residues" evidence="1">
    <location>
        <begin position="41"/>
        <end position="50"/>
    </location>
</feature>
<name>A0AAD7HIU1_9AGAR</name>
<sequence length="115" mass="12292">MSIETEGQPVVASCPSSQNRDVEDGEILDLPSTAGSVLSVDSQKYTTSAPQPLAPSSGPDGLHSMTAEDLEHAKDIVLDLLGWGVEPEYLVECGVSAGTIRRIFTDLRLRLPKNL</sequence>
<evidence type="ECO:0000256" key="1">
    <source>
        <dbReference type="SAM" id="MobiDB-lite"/>
    </source>
</evidence>
<gene>
    <name evidence="2" type="ORF">DFH07DRAFT_857449</name>
</gene>
<keyword evidence="3" id="KW-1185">Reference proteome</keyword>
<comment type="caution">
    <text evidence="2">The sequence shown here is derived from an EMBL/GenBank/DDBJ whole genome shotgun (WGS) entry which is preliminary data.</text>
</comment>
<reference evidence="2" key="1">
    <citation type="submission" date="2023-03" db="EMBL/GenBank/DDBJ databases">
        <title>Massive genome expansion in bonnet fungi (Mycena s.s.) driven by repeated elements and novel gene families across ecological guilds.</title>
        <authorList>
            <consortium name="Lawrence Berkeley National Laboratory"/>
            <person name="Harder C.B."/>
            <person name="Miyauchi S."/>
            <person name="Viragh M."/>
            <person name="Kuo A."/>
            <person name="Thoen E."/>
            <person name="Andreopoulos B."/>
            <person name="Lu D."/>
            <person name="Skrede I."/>
            <person name="Drula E."/>
            <person name="Henrissat B."/>
            <person name="Morin E."/>
            <person name="Kohler A."/>
            <person name="Barry K."/>
            <person name="LaButti K."/>
            <person name="Morin E."/>
            <person name="Salamov A."/>
            <person name="Lipzen A."/>
            <person name="Mereny Z."/>
            <person name="Hegedus B."/>
            <person name="Baldrian P."/>
            <person name="Stursova M."/>
            <person name="Weitz H."/>
            <person name="Taylor A."/>
            <person name="Grigoriev I.V."/>
            <person name="Nagy L.G."/>
            <person name="Martin F."/>
            <person name="Kauserud H."/>
        </authorList>
    </citation>
    <scope>NUCLEOTIDE SEQUENCE</scope>
    <source>
        <strain evidence="2">CBHHK188m</strain>
    </source>
</reference>
<protein>
    <submittedName>
        <fullName evidence="2">Uncharacterized protein</fullName>
    </submittedName>
</protein>
<organism evidence="2 3">
    <name type="scientific">Mycena maculata</name>
    <dbReference type="NCBI Taxonomy" id="230809"/>
    <lineage>
        <taxon>Eukaryota</taxon>
        <taxon>Fungi</taxon>
        <taxon>Dikarya</taxon>
        <taxon>Basidiomycota</taxon>
        <taxon>Agaricomycotina</taxon>
        <taxon>Agaricomycetes</taxon>
        <taxon>Agaricomycetidae</taxon>
        <taxon>Agaricales</taxon>
        <taxon>Marasmiineae</taxon>
        <taxon>Mycenaceae</taxon>
        <taxon>Mycena</taxon>
    </lineage>
</organism>
<dbReference type="AlphaFoldDB" id="A0AAD7HIU1"/>
<evidence type="ECO:0000313" key="2">
    <source>
        <dbReference type="EMBL" id="KAJ7721716.1"/>
    </source>
</evidence>
<dbReference type="Proteomes" id="UP001215280">
    <property type="component" value="Unassembled WGS sequence"/>
</dbReference>
<accession>A0AAD7HIU1</accession>
<dbReference type="EMBL" id="JARJLG010000265">
    <property type="protein sequence ID" value="KAJ7721716.1"/>
    <property type="molecule type" value="Genomic_DNA"/>
</dbReference>